<accession>A0A136A736</accession>
<dbReference type="Gene3D" id="3.40.50.80">
    <property type="entry name" value="Nucleotide-binding domain of ferredoxin-NADP reductase (FNR) module"/>
    <property type="match status" value="1"/>
</dbReference>
<evidence type="ECO:0000313" key="6">
    <source>
        <dbReference type="EMBL" id="KXI31014.1"/>
    </source>
</evidence>
<dbReference type="GO" id="GO:0016491">
    <property type="term" value="F:oxidoreductase activity"/>
    <property type="evidence" value="ECO:0007669"/>
    <property type="project" value="UniProtKB-KW"/>
</dbReference>
<proteinExistence type="inferred from homology"/>
<dbReference type="PROSITE" id="PS51384">
    <property type="entry name" value="FAD_FR"/>
    <property type="match status" value="1"/>
</dbReference>
<feature type="domain" description="FAD-binding FR-type" evidence="5">
    <location>
        <begin position="1"/>
        <end position="99"/>
    </location>
</feature>
<dbReference type="Gene3D" id="2.40.30.10">
    <property type="entry name" value="Translation factors"/>
    <property type="match status" value="1"/>
</dbReference>
<dbReference type="GO" id="GO:0008218">
    <property type="term" value="P:bioluminescence"/>
    <property type="evidence" value="ECO:0007669"/>
    <property type="project" value="UniProtKB-KW"/>
</dbReference>
<evidence type="ECO:0000256" key="1">
    <source>
        <dbReference type="ARBA" id="ARBA00023002"/>
    </source>
</evidence>
<dbReference type="InterPro" id="IPR001433">
    <property type="entry name" value="OxRdtase_FAD/NAD-bd"/>
</dbReference>
<keyword evidence="7" id="KW-1185">Reference proteome</keyword>
<keyword evidence="2" id="KW-0455">Luminescence</keyword>
<dbReference type="STRING" id="1799789.AX660_00720"/>
<dbReference type="EMBL" id="LSNE01000001">
    <property type="protein sequence ID" value="KXI31014.1"/>
    <property type="molecule type" value="Genomic_DNA"/>
</dbReference>
<reference evidence="7" key="1">
    <citation type="submission" date="2016-02" db="EMBL/GenBank/DDBJ databases">
        <authorList>
            <person name="Schultz-Johansen M."/>
            <person name="Glaring M.A."/>
            <person name="Bech P.K."/>
            <person name="Stougaard P."/>
        </authorList>
    </citation>
    <scope>NUCLEOTIDE SEQUENCE [LARGE SCALE GENOMIC DNA]</scope>
    <source>
        <strain evidence="7">S66</strain>
    </source>
</reference>
<name>A0A136A736_9ALTE</name>
<dbReference type="PANTHER" id="PTHR47354:SF7">
    <property type="entry name" value="NAD(P)H-FLAVIN REDUCTASE"/>
    <property type="match status" value="1"/>
</dbReference>
<comment type="similarity">
    <text evidence="4">Belongs to the Fre/LuxG FAD/NAD(P) flavoprotein oxidoreductase family.</text>
</comment>
<dbReference type="RefSeq" id="WP_068371001.1">
    <property type="nucleotide sequence ID" value="NZ_LSNE01000001.1"/>
</dbReference>
<dbReference type="CDD" id="cd06189">
    <property type="entry name" value="flavin_oxioreductase"/>
    <property type="match status" value="1"/>
</dbReference>
<dbReference type="InterPro" id="IPR008333">
    <property type="entry name" value="Cbr1-like_FAD-bd_dom"/>
</dbReference>
<evidence type="ECO:0000256" key="4">
    <source>
        <dbReference type="ARBA" id="ARBA00038177"/>
    </source>
</evidence>
<dbReference type="SUPFAM" id="SSF52343">
    <property type="entry name" value="Ferredoxin reductase-like, C-terminal NADP-linked domain"/>
    <property type="match status" value="1"/>
</dbReference>
<dbReference type="PANTHER" id="PTHR47354">
    <property type="entry name" value="NADH OXIDOREDUCTASE HCR"/>
    <property type="match status" value="1"/>
</dbReference>
<dbReference type="NCBIfam" id="NF005963">
    <property type="entry name" value="PRK08051.1"/>
    <property type="match status" value="1"/>
</dbReference>
<gene>
    <name evidence="6" type="primary">fre</name>
    <name evidence="6" type="ORF">AX660_00720</name>
</gene>
<organism evidence="6 7">
    <name type="scientific">Paraglaciecola hydrolytica</name>
    <dbReference type="NCBI Taxonomy" id="1799789"/>
    <lineage>
        <taxon>Bacteria</taxon>
        <taxon>Pseudomonadati</taxon>
        <taxon>Pseudomonadota</taxon>
        <taxon>Gammaproteobacteria</taxon>
        <taxon>Alteromonadales</taxon>
        <taxon>Alteromonadaceae</taxon>
        <taxon>Paraglaciecola</taxon>
    </lineage>
</organism>
<evidence type="ECO:0000256" key="2">
    <source>
        <dbReference type="ARBA" id="ARBA00023223"/>
    </source>
</evidence>
<evidence type="ECO:0000256" key="3">
    <source>
        <dbReference type="ARBA" id="ARBA00034078"/>
    </source>
</evidence>
<dbReference type="InterPro" id="IPR017927">
    <property type="entry name" value="FAD-bd_FR_type"/>
</dbReference>
<dbReference type="PRINTS" id="PR00410">
    <property type="entry name" value="PHEHYDRXLASE"/>
</dbReference>
<evidence type="ECO:0000259" key="5">
    <source>
        <dbReference type="PROSITE" id="PS51384"/>
    </source>
</evidence>
<comment type="cofactor">
    <cofactor evidence="3">
        <name>[2Fe-2S] cluster</name>
        <dbReference type="ChEBI" id="CHEBI:190135"/>
    </cofactor>
</comment>
<keyword evidence="1" id="KW-0560">Oxidoreductase</keyword>
<comment type="caution">
    <text evidence="6">The sequence shown here is derived from an EMBL/GenBank/DDBJ whole genome shotgun (WGS) entry which is preliminary data.</text>
</comment>
<dbReference type="SUPFAM" id="SSF63380">
    <property type="entry name" value="Riboflavin synthase domain-like"/>
    <property type="match status" value="1"/>
</dbReference>
<dbReference type="OrthoDB" id="9806195at2"/>
<dbReference type="Pfam" id="PF00970">
    <property type="entry name" value="FAD_binding_6"/>
    <property type="match status" value="1"/>
</dbReference>
<dbReference type="InterPro" id="IPR017938">
    <property type="entry name" value="Riboflavin_synthase-like_b-brl"/>
</dbReference>
<dbReference type="Pfam" id="PF00175">
    <property type="entry name" value="NAD_binding_1"/>
    <property type="match status" value="1"/>
</dbReference>
<dbReference type="InterPro" id="IPR039261">
    <property type="entry name" value="FNR_nucleotide-bd"/>
</dbReference>
<sequence length="232" mass="26010">MQKILCKVESIEPLTNTIVRVQLQPATELAFIAGQYLQVIMGETDKRAFSIANAPRQDGSIELHIGADPANQYACQVVDKMREQGEVLVEGGLGNAFLRDHQSNPTILLAGGTGFSYTLSILQQLLSKPLQEPLFLYWGTRTLTDMYAYDTLKHLARQHSKFTFVPVIEHPESNWQGKTGWVHKAVLADFTSLQSYQVYLAGRFEMAGVAREDFHQQGLQLANIYGDAFEFI</sequence>
<dbReference type="InterPro" id="IPR050415">
    <property type="entry name" value="MRET"/>
</dbReference>
<dbReference type="AlphaFoldDB" id="A0A136A736"/>
<protein>
    <submittedName>
        <fullName evidence="6">NAD(P)H-flavin reductase</fullName>
    </submittedName>
</protein>
<dbReference type="Proteomes" id="UP000070299">
    <property type="component" value="Unassembled WGS sequence"/>
</dbReference>
<evidence type="ECO:0000313" key="7">
    <source>
        <dbReference type="Proteomes" id="UP000070299"/>
    </source>
</evidence>